<accession>A0AAE7WN20</accession>
<dbReference type="SUPFAM" id="SSF101386">
    <property type="entry name" value="all-alpha NTP pyrophosphatases"/>
    <property type="match status" value="1"/>
</dbReference>
<protein>
    <submittedName>
        <fullName evidence="1">MazG-like nucleotide pyrophosphohydrolase</fullName>
    </submittedName>
</protein>
<dbReference type="Gene3D" id="1.10.287.1080">
    <property type="entry name" value="MazG-like"/>
    <property type="match status" value="1"/>
</dbReference>
<organism evidence="1 2">
    <name type="scientific">Stenotrophomonas phage Siara</name>
    <dbReference type="NCBI Taxonomy" id="2859658"/>
    <lineage>
        <taxon>Viruses</taxon>
        <taxon>Duplodnaviria</taxon>
        <taxon>Heunggongvirae</taxon>
        <taxon>Uroviricota</taxon>
        <taxon>Caudoviricetes</taxon>
        <taxon>Beaumontvirinae</taxon>
        <taxon>Siaravirus</taxon>
        <taxon>Siaravirus siara</taxon>
    </lineage>
</organism>
<evidence type="ECO:0000313" key="2">
    <source>
        <dbReference type="Proteomes" id="UP000827319"/>
    </source>
</evidence>
<dbReference type="Proteomes" id="UP000827319">
    <property type="component" value="Segment"/>
</dbReference>
<reference evidence="1" key="1">
    <citation type="submission" date="2021-06" db="EMBL/GenBank/DDBJ databases">
        <title>Complete genome sequence of Stenotrophomonas maltophilia phage Siara.</title>
        <authorList>
            <person name="Marmion J."/>
            <person name="Tate N."/>
            <person name="Clark J."/>
            <person name="Le T."/>
            <person name="Liu M."/>
            <person name="Burrowes B."/>
            <person name="Gill J."/>
        </authorList>
    </citation>
    <scope>NUCLEOTIDE SEQUENCE</scope>
</reference>
<proteinExistence type="predicted"/>
<dbReference type="EMBL" id="MZ326859">
    <property type="protein sequence ID" value="QYW02075.1"/>
    <property type="molecule type" value="Genomic_DNA"/>
</dbReference>
<sequence>MNYIEAANATNTDAFHEGMTQGVLLELLTSLLEVGGTLDAVKKYQFYGRKTEETQGILDYSAHTAVFNVDPDADVNPYIEEIDFAKLLPGFERHQAIRVYHAIIGQITEAVELGQALRDAIRDGTPLDPVNLLEETGDTLWYIAGLLRVLGKTFDDAKRVNIAKLNKRYPNGTFDAYLAQQENRDLTAERKVLEGEGVADKLEELRNSPVVQAMSLDEQSEVLSNARAQLDRA</sequence>
<keyword evidence="2" id="KW-1185">Reference proteome</keyword>
<gene>
    <name evidence="1" type="ORF">CPT_Siara_075</name>
</gene>
<evidence type="ECO:0000313" key="1">
    <source>
        <dbReference type="EMBL" id="QYW02075.1"/>
    </source>
</evidence>
<name>A0AAE7WN20_9CAUD</name>